<gene>
    <name evidence="2" type="ORF">EV695_2334</name>
</gene>
<feature type="compositionally biased region" description="Basic and acidic residues" evidence="1">
    <location>
        <begin position="109"/>
        <end position="127"/>
    </location>
</feature>
<protein>
    <submittedName>
        <fullName evidence="2">Uncharacterized protein</fullName>
    </submittedName>
</protein>
<evidence type="ECO:0000313" key="2">
    <source>
        <dbReference type="EMBL" id="TCJ87819.1"/>
    </source>
</evidence>
<evidence type="ECO:0000313" key="3">
    <source>
        <dbReference type="Proteomes" id="UP000294887"/>
    </source>
</evidence>
<evidence type="ECO:0000256" key="1">
    <source>
        <dbReference type="SAM" id="MobiDB-lite"/>
    </source>
</evidence>
<sequence>MHVLTTEQQKLLSIVLMEYFNVRDWKDLFQQTDSETYAQQHTHFYDEESWDNGSYEDNLEKDCAKAVAFILNKDGDNLKVIWEMPGVKTMSLRKDENFHAEIEAIIEDALEKSTDKQTAENPEKDTDSYANLPDENQNPYETLDAAQELLDSNSTAQSIRLIHAALKNFLQQTCKKLAITTDDNDSISILQAKVNEHLKQQNSISQKIVNLNDSSLSMLRTTTLLTETIDDLSYQNKNENHVTNSEVKYAINITRSVMIYIDELVA</sequence>
<comment type="caution">
    <text evidence="2">The sequence shown here is derived from an EMBL/GenBank/DDBJ whole genome shotgun (WGS) entry which is preliminary data.</text>
</comment>
<keyword evidence="3" id="KW-1185">Reference proteome</keyword>
<proteinExistence type="predicted"/>
<dbReference type="Proteomes" id="UP000294887">
    <property type="component" value="Unassembled WGS sequence"/>
</dbReference>
<dbReference type="OrthoDB" id="2339338at2"/>
<dbReference type="RefSeq" id="WP_131906064.1">
    <property type="nucleotide sequence ID" value="NZ_BAAAFU010000004.1"/>
</dbReference>
<organism evidence="2 3">
    <name type="scientific">Cocleimonas flava</name>
    <dbReference type="NCBI Taxonomy" id="634765"/>
    <lineage>
        <taxon>Bacteria</taxon>
        <taxon>Pseudomonadati</taxon>
        <taxon>Pseudomonadota</taxon>
        <taxon>Gammaproteobacteria</taxon>
        <taxon>Thiotrichales</taxon>
        <taxon>Thiotrichaceae</taxon>
        <taxon>Cocleimonas</taxon>
    </lineage>
</organism>
<name>A0A4R1F5G2_9GAMM</name>
<feature type="region of interest" description="Disordered" evidence="1">
    <location>
        <begin position="109"/>
        <end position="138"/>
    </location>
</feature>
<dbReference type="AlphaFoldDB" id="A0A4R1F5G2"/>
<accession>A0A4R1F5G2</accession>
<reference evidence="2 3" key="1">
    <citation type="submission" date="2019-03" db="EMBL/GenBank/DDBJ databases">
        <title>Genomic Encyclopedia of Type Strains, Phase IV (KMG-IV): sequencing the most valuable type-strain genomes for metagenomic binning, comparative biology and taxonomic classification.</title>
        <authorList>
            <person name="Goeker M."/>
        </authorList>
    </citation>
    <scope>NUCLEOTIDE SEQUENCE [LARGE SCALE GENOMIC DNA]</scope>
    <source>
        <strain evidence="2 3">DSM 24830</strain>
    </source>
</reference>
<dbReference type="EMBL" id="SMFQ01000003">
    <property type="protein sequence ID" value="TCJ87819.1"/>
    <property type="molecule type" value="Genomic_DNA"/>
</dbReference>